<feature type="chain" id="PRO_5045466641" evidence="2">
    <location>
        <begin position="46"/>
        <end position="440"/>
    </location>
</feature>
<dbReference type="Proteomes" id="UP001248581">
    <property type="component" value="Chromosome"/>
</dbReference>
<keyword evidence="4" id="KW-1185">Reference proteome</keyword>
<dbReference type="PANTHER" id="PTHR30203">
    <property type="entry name" value="OUTER MEMBRANE CATION EFFLUX PROTEIN"/>
    <property type="match status" value="1"/>
</dbReference>
<evidence type="ECO:0000256" key="1">
    <source>
        <dbReference type="ARBA" id="ARBA00007613"/>
    </source>
</evidence>
<dbReference type="Gene3D" id="1.20.1600.10">
    <property type="entry name" value="Outer membrane efflux proteins (OEP)"/>
    <property type="match status" value="1"/>
</dbReference>
<gene>
    <name evidence="3" type="ORF">RI845_14400</name>
</gene>
<dbReference type="SUPFAM" id="SSF56954">
    <property type="entry name" value="Outer membrane efflux proteins (OEP)"/>
    <property type="match status" value="1"/>
</dbReference>
<accession>A0ABY9TGF8</accession>
<evidence type="ECO:0000313" key="4">
    <source>
        <dbReference type="Proteomes" id="UP001248581"/>
    </source>
</evidence>
<dbReference type="InterPro" id="IPR010131">
    <property type="entry name" value="MdtP/NodT-like"/>
</dbReference>
<reference evidence="4" key="1">
    <citation type="submission" date="2023-09" db="EMBL/GenBank/DDBJ databases">
        <authorList>
            <person name="Li S."/>
            <person name="Li X."/>
            <person name="Zhang C."/>
            <person name="Zhao Z."/>
        </authorList>
    </citation>
    <scope>NUCLEOTIDE SEQUENCE [LARGE SCALE GENOMIC DNA]</scope>
    <source>
        <strain evidence="4">SQ345</strain>
    </source>
</reference>
<feature type="signal peptide" evidence="2">
    <location>
        <begin position="1"/>
        <end position="45"/>
    </location>
</feature>
<dbReference type="Pfam" id="PF02321">
    <property type="entry name" value="OEP"/>
    <property type="match status" value="2"/>
</dbReference>
<dbReference type="InterPro" id="IPR003423">
    <property type="entry name" value="OMP_efflux"/>
</dbReference>
<comment type="similarity">
    <text evidence="1">Belongs to the outer membrane factor (OMF) (TC 1.B.17) family.</text>
</comment>
<evidence type="ECO:0000256" key="2">
    <source>
        <dbReference type="SAM" id="SignalP"/>
    </source>
</evidence>
<dbReference type="RefSeq" id="WP_348386863.1">
    <property type="nucleotide sequence ID" value="NZ_CP134146.1"/>
</dbReference>
<name>A0ABY9TGF8_9GAMM</name>
<dbReference type="PANTHER" id="PTHR30203:SF24">
    <property type="entry name" value="BLR4935 PROTEIN"/>
    <property type="match status" value="1"/>
</dbReference>
<sequence length="440" mass="48440">MHIPFEKLCAQSSQNGLKQLRRKPVTAKKLHLAKALSVMSIFAFASNSWAEQSITLQTAIAKSLQQHPDLNVYSYQAKAAQGAIIQASVGSPVTLNVQVDDVLGSGEYRDFSAMQTSISIAWLLEEERLNAKVKYVSEQAKVSELKKQEKALDVAANTAQLFITLLAQKEQLKLASLALKQAQDAFVQVDKKVTAGKSHVVDKLRAKASVAKKQLMVEDLNHEIEASRARLAAQWQGSSDFTALGSLADIPSISSVDKAYQTLKQHPKFRQLASEQRISESAIALAKVNAEPAWKFSAGMKHDQLNDDVAITAGIAIPFGSEGRNQGQIIELQAKQNASQAEVEAWQQQVATEILLISHQLKHNRHVIEGLGKEIIPALESANASAEDAYQVGRYNYSDWYNVQQELTVAQFELIDAYSNVHQLNIELERLTGNAYSPIN</sequence>
<evidence type="ECO:0000313" key="3">
    <source>
        <dbReference type="EMBL" id="WNC67704.1"/>
    </source>
</evidence>
<keyword evidence="2" id="KW-0732">Signal</keyword>
<dbReference type="EMBL" id="CP134146">
    <property type="protein sequence ID" value="WNC67704.1"/>
    <property type="molecule type" value="Genomic_DNA"/>
</dbReference>
<organism evidence="3 4">
    <name type="scientific">Thalassotalea nanhaiensis</name>
    <dbReference type="NCBI Taxonomy" id="3065648"/>
    <lineage>
        <taxon>Bacteria</taxon>
        <taxon>Pseudomonadati</taxon>
        <taxon>Pseudomonadota</taxon>
        <taxon>Gammaproteobacteria</taxon>
        <taxon>Alteromonadales</taxon>
        <taxon>Colwelliaceae</taxon>
        <taxon>Thalassotalea</taxon>
    </lineage>
</organism>
<protein>
    <submittedName>
        <fullName evidence="3">TolC family protein</fullName>
    </submittedName>
</protein>
<proteinExistence type="inferred from homology"/>